<reference evidence="1 2" key="1">
    <citation type="journal article" date="2020" name="Microorganisms">
        <title>Osmotic Adaptation and Compatible Solute Biosynthesis of Phototrophic Bacteria as Revealed from Genome Analyses.</title>
        <authorList>
            <person name="Imhoff J.F."/>
            <person name="Rahn T."/>
            <person name="Kunzel S."/>
            <person name="Keller A."/>
            <person name="Neulinger S.C."/>
        </authorList>
    </citation>
    <scope>NUCLEOTIDE SEQUENCE [LARGE SCALE GENOMIC DNA]</scope>
    <source>
        <strain evidence="1 2">DSM 21303</strain>
    </source>
</reference>
<name>A0A9X0WF75_9GAMM</name>
<keyword evidence="2" id="KW-1185">Reference proteome</keyword>
<protein>
    <submittedName>
        <fullName evidence="1">Uncharacterized protein</fullName>
    </submittedName>
</protein>
<proteinExistence type="predicted"/>
<comment type="caution">
    <text evidence="1">The sequence shown here is derived from an EMBL/GenBank/DDBJ whole genome shotgun (WGS) entry which is preliminary data.</text>
</comment>
<dbReference type="AlphaFoldDB" id="A0A9X0WF75"/>
<evidence type="ECO:0000313" key="2">
    <source>
        <dbReference type="Proteomes" id="UP001138802"/>
    </source>
</evidence>
<evidence type="ECO:0000313" key="1">
    <source>
        <dbReference type="EMBL" id="MBK1643591.1"/>
    </source>
</evidence>
<sequence>MQLSISEGVVRRFEQDQRSISLYVAPKFHEMDFEYKRVIAVAFLEWNKQTHPNAEMVFFFDSRDRKRLGHYAFGNLKLDRPLR</sequence>
<dbReference type="EMBL" id="NRSD01000002">
    <property type="protein sequence ID" value="MBK1643591.1"/>
    <property type="molecule type" value="Genomic_DNA"/>
</dbReference>
<organism evidence="1 2">
    <name type="scientific">Thiocapsa imhoffii</name>
    <dbReference type="NCBI Taxonomy" id="382777"/>
    <lineage>
        <taxon>Bacteria</taxon>
        <taxon>Pseudomonadati</taxon>
        <taxon>Pseudomonadota</taxon>
        <taxon>Gammaproteobacteria</taxon>
        <taxon>Chromatiales</taxon>
        <taxon>Chromatiaceae</taxon>
        <taxon>Thiocapsa</taxon>
    </lineage>
</organism>
<dbReference type="Proteomes" id="UP001138802">
    <property type="component" value="Unassembled WGS sequence"/>
</dbReference>
<accession>A0A9X0WF75</accession>
<gene>
    <name evidence="1" type="ORF">CKO25_02740</name>
</gene>